<evidence type="ECO:0000313" key="10">
    <source>
        <dbReference type="Proteomes" id="UP000030748"/>
    </source>
</evidence>
<comment type="function">
    <text evidence="1">Confers resistance to late blight (Phytophthora infestans) races carrying the avirulence gene Avr1. Resistance proteins guard the plant against pathogens that contain an appropriate avirulence protein via an indirect interaction with this avirulence protein. That triggers a defense system including the hypersensitive response, which restricts the pathogen growth.</text>
</comment>
<evidence type="ECO:0000256" key="1">
    <source>
        <dbReference type="ARBA" id="ARBA00002074"/>
    </source>
</evidence>
<dbReference type="InterPro" id="IPR002182">
    <property type="entry name" value="NB-ARC"/>
</dbReference>
<dbReference type="Gene3D" id="3.80.10.10">
    <property type="entry name" value="Ribonuclease Inhibitor"/>
    <property type="match status" value="1"/>
</dbReference>
<dbReference type="Pfam" id="PF00931">
    <property type="entry name" value="NB-ARC"/>
    <property type="match status" value="1"/>
</dbReference>
<dbReference type="InterPro" id="IPR042197">
    <property type="entry name" value="Apaf_helical"/>
</dbReference>
<dbReference type="SUPFAM" id="SSF52540">
    <property type="entry name" value="P-loop containing nucleoside triphosphate hydrolases"/>
    <property type="match status" value="1"/>
</dbReference>
<dbReference type="GO" id="GO:0009626">
    <property type="term" value="P:plant-type hypersensitive response"/>
    <property type="evidence" value="ECO:0007669"/>
    <property type="project" value="UniProtKB-KW"/>
</dbReference>
<dbReference type="PhylomeDB" id="A0A022Q6J3"/>
<organism evidence="9 10">
    <name type="scientific">Erythranthe guttata</name>
    <name type="common">Yellow monkey flower</name>
    <name type="synonym">Mimulus guttatus</name>
    <dbReference type="NCBI Taxonomy" id="4155"/>
    <lineage>
        <taxon>Eukaryota</taxon>
        <taxon>Viridiplantae</taxon>
        <taxon>Streptophyta</taxon>
        <taxon>Embryophyta</taxon>
        <taxon>Tracheophyta</taxon>
        <taxon>Spermatophyta</taxon>
        <taxon>Magnoliopsida</taxon>
        <taxon>eudicotyledons</taxon>
        <taxon>Gunneridae</taxon>
        <taxon>Pentapetalae</taxon>
        <taxon>asterids</taxon>
        <taxon>lamiids</taxon>
        <taxon>Lamiales</taxon>
        <taxon>Phrymaceae</taxon>
        <taxon>Erythranthe</taxon>
    </lineage>
</organism>
<name>A0A022Q6J3_ERYGU</name>
<evidence type="ECO:0000313" key="9">
    <source>
        <dbReference type="EMBL" id="EYU23571.1"/>
    </source>
</evidence>
<keyword evidence="4" id="KW-0381">Hypersensitive response</keyword>
<dbReference type="InterPro" id="IPR055414">
    <property type="entry name" value="LRR_R13L4/SHOC2-like"/>
</dbReference>
<dbReference type="Proteomes" id="UP000030748">
    <property type="component" value="Unassembled WGS sequence"/>
</dbReference>
<dbReference type="AlphaFoldDB" id="A0A022Q6J3"/>
<keyword evidence="10" id="KW-1185">Reference proteome</keyword>
<evidence type="ECO:0000256" key="6">
    <source>
        <dbReference type="ARBA" id="ARBA00022821"/>
    </source>
</evidence>
<accession>A0A022Q6J3</accession>
<feature type="domain" description="Disease resistance R13L4/SHOC-2-like LRR" evidence="8">
    <location>
        <begin position="564"/>
        <end position="832"/>
    </location>
</feature>
<reference evidence="9 10" key="1">
    <citation type="journal article" date="2013" name="Proc. Natl. Acad. Sci. U.S.A.">
        <title>Fine-scale variation in meiotic recombination in Mimulus inferred from population shotgun sequencing.</title>
        <authorList>
            <person name="Hellsten U."/>
            <person name="Wright K.M."/>
            <person name="Jenkins J."/>
            <person name="Shu S."/>
            <person name="Yuan Y."/>
            <person name="Wessler S.R."/>
            <person name="Schmutz J."/>
            <person name="Willis J.H."/>
            <person name="Rokhsar D.S."/>
        </authorList>
    </citation>
    <scope>NUCLEOTIDE SEQUENCE [LARGE SCALE GENOMIC DNA]</scope>
    <source>
        <strain evidence="10">cv. DUN x IM62</strain>
    </source>
</reference>
<dbReference type="Gene3D" id="1.20.5.4130">
    <property type="match status" value="1"/>
</dbReference>
<dbReference type="PRINTS" id="PR00364">
    <property type="entry name" value="DISEASERSIST"/>
</dbReference>
<evidence type="ECO:0000256" key="3">
    <source>
        <dbReference type="ARBA" id="ARBA00022614"/>
    </source>
</evidence>
<dbReference type="InterPro" id="IPR027417">
    <property type="entry name" value="P-loop_NTPase"/>
</dbReference>
<dbReference type="InterPro" id="IPR032675">
    <property type="entry name" value="LRR_dom_sf"/>
</dbReference>
<evidence type="ECO:0000256" key="5">
    <source>
        <dbReference type="ARBA" id="ARBA00022737"/>
    </source>
</evidence>
<evidence type="ECO:0000256" key="2">
    <source>
        <dbReference type="ARBA" id="ARBA00008894"/>
    </source>
</evidence>
<keyword evidence="5" id="KW-0677">Repeat</keyword>
<protein>
    <submittedName>
        <fullName evidence="9">Uncharacterized protein</fullName>
    </submittedName>
</protein>
<keyword evidence="6" id="KW-0611">Plant defense</keyword>
<sequence>MAYAAVSSLEQTIDRLLNSSHISIAQNSSPQIIELLYKEVRSLREALRQFNARRSTVNVKMVKTLEVEIIVAVHKFEDVIEFHVADQFHSQSEEKQEETTNHPPLALFSVDVQEIKQDIDSFIETANKMNKAYAHELCNPSPEENEDACAVRSRIAFDGNESNMVGLSDLFIKIKDQLGENSSQSKGMIFILCGMAGIGKTTLAKKLFHEPSIASHFSRRVFVKIGPKYRLVDILVDILKQLNPGIEETNILNGDELVLLAELKSMVYQSLKKLRYLIVLDDVWNRELISELRELFPEDNNGSRVLLTTRLQQIAEWKKYNVPFLNKKESWDLLRQKVFGEESCSFGLEKAGKKIAENCEGLPLTIITVADILSKAEKTTEYWNKVADDKQDSVYKDAYAQISTILYPSYDYLDQHLKACFLYLGAFPQNHMISLYDMINLWSVEGFRDSETATYPGMVTTFTDGANYYFFELYSQNVVMYDEKICGYRLHSSFWYLCNKEAVETKFFYALNGLVDGLSEDIKNQRRLSIRNSILFAIKDVRDSIAEVSTVRSLLCTGPNHQYPVPMDLKHLRLLKVLEARMVFIEFPMEVAKLFQLRYLYIVYDRSIPPSISKLSNLEYLIVHRHLSIKKYDETLSYLPIEIWKMKELKSLQILGRDLPCPCEGSLLPNLVQLFGVSHQSCTKDVFEKIPNLEVLMIRIELAPNANYEPLSIFDHISHLPRLKILNCAIANPVFFTEVVTPLAPLSELPSSLTKLTLKGLGYKWEEMSKISVLPNLKYLKLECFAFRGPTWEVHDNEFQSLMSLSIEDNDLEHWTFQSYSCMPMLMLVDIEHCYKLKAIPVTTFNTLLNEIEIVDCDPMVVRCAKNLKTDWDDKHGEESSLVLIVRSSWDDGSIHA</sequence>
<gene>
    <name evidence="9" type="ORF">MIMGU_mgv1a023933mg</name>
</gene>
<dbReference type="GO" id="GO:0005737">
    <property type="term" value="C:cytoplasm"/>
    <property type="evidence" value="ECO:0007669"/>
    <property type="project" value="UniProtKB-SubCell"/>
</dbReference>
<proteinExistence type="inferred from homology"/>
<dbReference type="PANTHER" id="PTHR23155">
    <property type="entry name" value="DISEASE RESISTANCE PROTEIN RP"/>
    <property type="match status" value="1"/>
</dbReference>
<dbReference type="SUPFAM" id="SSF52058">
    <property type="entry name" value="L domain-like"/>
    <property type="match status" value="1"/>
</dbReference>
<dbReference type="Gene3D" id="1.10.10.10">
    <property type="entry name" value="Winged helix-like DNA-binding domain superfamily/Winged helix DNA-binding domain"/>
    <property type="match status" value="1"/>
</dbReference>
<evidence type="ECO:0000259" key="8">
    <source>
        <dbReference type="Pfam" id="PF23598"/>
    </source>
</evidence>
<dbReference type="EMBL" id="KI632161">
    <property type="protein sequence ID" value="EYU23571.1"/>
    <property type="molecule type" value="Genomic_DNA"/>
</dbReference>
<dbReference type="PANTHER" id="PTHR23155:SF1152">
    <property type="entry name" value="AAA+ ATPASE DOMAIN-CONTAINING PROTEIN"/>
    <property type="match status" value="1"/>
</dbReference>
<dbReference type="Gene3D" id="3.40.50.300">
    <property type="entry name" value="P-loop containing nucleotide triphosphate hydrolases"/>
    <property type="match status" value="1"/>
</dbReference>
<dbReference type="GO" id="GO:0043531">
    <property type="term" value="F:ADP binding"/>
    <property type="evidence" value="ECO:0007669"/>
    <property type="project" value="InterPro"/>
</dbReference>
<evidence type="ECO:0000259" key="7">
    <source>
        <dbReference type="Pfam" id="PF00931"/>
    </source>
</evidence>
<dbReference type="Gene3D" id="1.10.8.430">
    <property type="entry name" value="Helical domain of apoptotic protease-activating factors"/>
    <property type="match status" value="1"/>
</dbReference>
<keyword evidence="3" id="KW-0433">Leucine-rich repeat</keyword>
<evidence type="ECO:0000256" key="4">
    <source>
        <dbReference type="ARBA" id="ARBA00022667"/>
    </source>
</evidence>
<feature type="domain" description="NB-ARC" evidence="7">
    <location>
        <begin position="173"/>
        <end position="343"/>
    </location>
</feature>
<dbReference type="InterPro" id="IPR036388">
    <property type="entry name" value="WH-like_DNA-bd_sf"/>
</dbReference>
<dbReference type="InterPro" id="IPR044974">
    <property type="entry name" value="Disease_R_plants"/>
</dbReference>
<dbReference type="Pfam" id="PF23598">
    <property type="entry name" value="LRR_14"/>
    <property type="match status" value="1"/>
</dbReference>
<dbReference type="eggNOG" id="KOG4658">
    <property type="taxonomic scope" value="Eukaryota"/>
</dbReference>
<comment type="similarity">
    <text evidence="2">Belongs to the disease resistance NB-LRR family.</text>
</comment>